<organism evidence="9 10">
    <name type="scientific">Metarhizobium album</name>
    <dbReference type="NCBI Taxonomy" id="2182425"/>
    <lineage>
        <taxon>Bacteria</taxon>
        <taxon>Pseudomonadati</taxon>
        <taxon>Pseudomonadota</taxon>
        <taxon>Alphaproteobacteria</taxon>
        <taxon>Hyphomicrobiales</taxon>
        <taxon>Rhizobiaceae</taxon>
        <taxon>Metarhizobium</taxon>
    </lineage>
</organism>
<keyword evidence="6" id="KW-0472">Membrane</keyword>
<feature type="signal peptide" evidence="8">
    <location>
        <begin position="1"/>
        <end position="39"/>
    </location>
</feature>
<evidence type="ECO:0000256" key="8">
    <source>
        <dbReference type="SAM" id="SignalP"/>
    </source>
</evidence>
<dbReference type="AlphaFoldDB" id="A0A2U2DQ30"/>
<reference evidence="9 10" key="1">
    <citation type="submission" date="2018-05" db="EMBL/GenBank/DDBJ databases">
        <title>The draft genome of strain NS-104.</title>
        <authorList>
            <person name="Hang P."/>
            <person name="Jiang J."/>
        </authorList>
    </citation>
    <scope>NUCLEOTIDE SEQUENCE [LARGE SCALE GENOMIC DNA]</scope>
    <source>
        <strain evidence="9 10">NS-104</strain>
    </source>
</reference>
<dbReference type="Proteomes" id="UP000245252">
    <property type="component" value="Unassembled WGS sequence"/>
</dbReference>
<keyword evidence="5" id="KW-0812">Transmembrane</keyword>
<evidence type="ECO:0000256" key="3">
    <source>
        <dbReference type="ARBA" id="ARBA00022448"/>
    </source>
</evidence>
<dbReference type="GO" id="GO:0015288">
    <property type="term" value="F:porin activity"/>
    <property type="evidence" value="ECO:0007669"/>
    <property type="project" value="TreeGrafter"/>
</dbReference>
<evidence type="ECO:0000313" key="10">
    <source>
        <dbReference type="Proteomes" id="UP000245252"/>
    </source>
</evidence>
<name>A0A2U2DQ30_9HYPH</name>
<dbReference type="InterPro" id="IPR051906">
    <property type="entry name" value="TolC-like"/>
</dbReference>
<feature type="chain" id="PRO_5015464417" evidence="8">
    <location>
        <begin position="40"/>
        <end position="473"/>
    </location>
</feature>
<sequence>MFFSSDLCSVWSKAVPIIRKAILASAVAALMLAPHAASAETIFGAMAKAYANNPDLNAARAALRATDENVTIAKAGFRPQIEATSSLTAIGVRDISTGKDGYQYNTASVGISITQRIFDGFQTLNRVRQAESSVLSSRETVKANEIQTLLAAAQAYSNVARDQQIVVIRQQNLSFLREQVKAANARLEVGEGTSTDVAQAEAQLAASEAILAQAISQLKIAEATYVQIVGVMPEGIKQPSPASKAMPGGLDNAVAIAIRENPTVLAALHAVDAAGYQVKTAEGVLLPGVVIRGSVQRLTTSEAPSALNPDYNTGSVTAQITVPIYQGGAEYGQIRQAKEQLGQRRILVDSARADVQQSVVAAYAQMEAAKAAIAANKKQLAAAQLALNGVIEERNVGTSTTLDVLTSQQNVLNARESLVASQYNSVVASYSVIAATGRLTIRDQGLQVAEYRPEEHYEAVKDKWFGLRTVDGR</sequence>
<keyword evidence="10" id="KW-1185">Reference proteome</keyword>
<comment type="caution">
    <text evidence="9">The sequence shown here is derived from an EMBL/GenBank/DDBJ whole genome shotgun (WGS) entry which is preliminary data.</text>
</comment>
<proteinExistence type="inferred from homology"/>
<accession>A0A2U2DQ30</accession>
<gene>
    <name evidence="9" type="ORF">DEM27_15305</name>
</gene>
<evidence type="ECO:0000256" key="2">
    <source>
        <dbReference type="ARBA" id="ARBA00007613"/>
    </source>
</evidence>
<dbReference type="GO" id="GO:0015562">
    <property type="term" value="F:efflux transmembrane transporter activity"/>
    <property type="evidence" value="ECO:0007669"/>
    <property type="project" value="InterPro"/>
</dbReference>
<dbReference type="PANTHER" id="PTHR30026:SF22">
    <property type="entry name" value="OUTER MEMBRANE EFFLUX PROTEIN"/>
    <property type="match status" value="1"/>
</dbReference>
<evidence type="ECO:0000256" key="1">
    <source>
        <dbReference type="ARBA" id="ARBA00004442"/>
    </source>
</evidence>
<dbReference type="RefSeq" id="WP_109459124.1">
    <property type="nucleotide sequence ID" value="NZ_QFBC01000006.1"/>
</dbReference>
<dbReference type="EMBL" id="QFBC01000006">
    <property type="protein sequence ID" value="PWE55426.1"/>
    <property type="molecule type" value="Genomic_DNA"/>
</dbReference>
<dbReference type="GO" id="GO:0009279">
    <property type="term" value="C:cell outer membrane"/>
    <property type="evidence" value="ECO:0007669"/>
    <property type="project" value="UniProtKB-SubCell"/>
</dbReference>
<dbReference type="PANTHER" id="PTHR30026">
    <property type="entry name" value="OUTER MEMBRANE PROTEIN TOLC"/>
    <property type="match status" value="1"/>
</dbReference>
<keyword evidence="8" id="KW-0732">Signal</keyword>
<dbReference type="Gene3D" id="1.20.1600.10">
    <property type="entry name" value="Outer membrane efflux proteins (OEP)"/>
    <property type="match status" value="1"/>
</dbReference>
<protein>
    <submittedName>
        <fullName evidence="9">Transporter</fullName>
    </submittedName>
</protein>
<evidence type="ECO:0000256" key="7">
    <source>
        <dbReference type="ARBA" id="ARBA00023237"/>
    </source>
</evidence>
<dbReference type="InterPro" id="IPR003423">
    <property type="entry name" value="OMP_efflux"/>
</dbReference>
<evidence type="ECO:0000256" key="5">
    <source>
        <dbReference type="ARBA" id="ARBA00022692"/>
    </source>
</evidence>
<comment type="similarity">
    <text evidence="2">Belongs to the outer membrane factor (OMF) (TC 1.B.17) family.</text>
</comment>
<keyword evidence="3" id="KW-0813">Transport</keyword>
<dbReference type="Pfam" id="PF02321">
    <property type="entry name" value="OEP"/>
    <property type="match status" value="2"/>
</dbReference>
<evidence type="ECO:0000313" key="9">
    <source>
        <dbReference type="EMBL" id="PWE55426.1"/>
    </source>
</evidence>
<keyword evidence="7" id="KW-0998">Cell outer membrane</keyword>
<evidence type="ECO:0000256" key="6">
    <source>
        <dbReference type="ARBA" id="ARBA00023136"/>
    </source>
</evidence>
<dbReference type="GO" id="GO:1990281">
    <property type="term" value="C:efflux pump complex"/>
    <property type="evidence" value="ECO:0007669"/>
    <property type="project" value="TreeGrafter"/>
</dbReference>
<dbReference type="SUPFAM" id="SSF56954">
    <property type="entry name" value="Outer membrane efflux proteins (OEP)"/>
    <property type="match status" value="1"/>
</dbReference>
<dbReference type="InterPro" id="IPR010130">
    <property type="entry name" value="T1SS_OMP_TolC"/>
</dbReference>
<keyword evidence="4" id="KW-1134">Transmembrane beta strand</keyword>
<dbReference type="OrthoDB" id="9789368at2"/>
<comment type="subcellular location">
    <subcellularLocation>
        <location evidence="1">Cell outer membrane</location>
    </subcellularLocation>
</comment>
<evidence type="ECO:0000256" key="4">
    <source>
        <dbReference type="ARBA" id="ARBA00022452"/>
    </source>
</evidence>
<dbReference type="NCBIfam" id="TIGR01844">
    <property type="entry name" value="type_I_sec_TolC"/>
    <property type="match status" value="1"/>
</dbReference>